<sequence length="429" mass="49559">MDQIQKHFNKKEKIYGQYFTPLEISNFIVERCLYYLGREISNIKAIDPACGDGSFLTSLNDKGILNFEGYDIDEEVFNLLALDFIDRVKIFNALTLDKSEEYDMAVGNPPFSSKYNRVRDKNILNRFKLGRGKNSQAIEVLFLEKFIDFLKPNGVLGIILPLGVAGASNLQDVRDFLNKKIQLKEILYLEPGIFKNNASTIIIIGIKRDNPNNDICKFGLITKLNPIEVKYIEKALDINNINPFYYFYDEDSDGVKFIDLIDEAFSGKGFYKEERKERITTERTDKIYITAKNVGWGTFLEDNILYFKGEINEKYILQKGDIVFCRVGQGTMGRCIVIDEITKGSIADDWFHIIRPKNKEYSIALCAYFLTKNFKEKIKRRCIGTGTPNISKQKLLDIKIPWSKIIKIYDKNKDKNIIELSKIMEEELT</sequence>
<evidence type="ECO:0000256" key="1">
    <source>
        <dbReference type="ARBA" id="ARBA00010923"/>
    </source>
</evidence>
<reference evidence="10 11" key="1">
    <citation type="journal article" date="2011" name="J. Bacteriol.">
        <title>Draft genome sequence of Caloramator australicus strain RC3T, a thermoanaerobe from the Great Artesian Basin of Australia.</title>
        <authorList>
            <person name="Ogg C.D."/>
            <person name="Patel B.K.C."/>
        </authorList>
    </citation>
    <scope>NUCLEOTIDE SEQUENCE [LARGE SCALE GENOMIC DNA]</scope>
    <source>
        <strain evidence="10 11">RC3</strain>
    </source>
</reference>
<dbReference type="RefSeq" id="WP_008907959.1">
    <property type="nucleotide sequence ID" value="NZ_CAKP01000024.1"/>
</dbReference>
<evidence type="ECO:0000259" key="9">
    <source>
        <dbReference type="Pfam" id="PF02384"/>
    </source>
</evidence>
<dbReference type="InterPro" id="IPR003356">
    <property type="entry name" value="DNA_methylase_A-5"/>
</dbReference>
<dbReference type="SUPFAM" id="SSF116734">
    <property type="entry name" value="DNA methylase specificity domain"/>
    <property type="match status" value="1"/>
</dbReference>
<dbReference type="PROSITE" id="PS00092">
    <property type="entry name" value="N6_MTASE"/>
    <property type="match status" value="1"/>
</dbReference>
<dbReference type="EC" id="2.1.1.72" evidence="2"/>
<dbReference type="GO" id="GO:0008170">
    <property type="term" value="F:N-methyltransferase activity"/>
    <property type="evidence" value="ECO:0007669"/>
    <property type="project" value="InterPro"/>
</dbReference>
<accession>I7LFQ1</accession>
<dbReference type="PANTHER" id="PTHR33841:SF1">
    <property type="entry name" value="DNA METHYLTRANSFERASE A"/>
    <property type="match status" value="1"/>
</dbReference>
<evidence type="ECO:0000256" key="2">
    <source>
        <dbReference type="ARBA" id="ARBA00011900"/>
    </source>
</evidence>
<dbReference type="Pfam" id="PF01420">
    <property type="entry name" value="Methylase_S"/>
    <property type="match status" value="1"/>
</dbReference>
<gene>
    <name evidence="10" type="ORF">CAAU_0596</name>
</gene>
<proteinExistence type="inferred from homology"/>
<keyword evidence="11" id="KW-1185">Reference proteome</keyword>
<evidence type="ECO:0000256" key="3">
    <source>
        <dbReference type="ARBA" id="ARBA00022603"/>
    </source>
</evidence>
<evidence type="ECO:0000256" key="4">
    <source>
        <dbReference type="ARBA" id="ARBA00022679"/>
    </source>
</evidence>
<dbReference type="GO" id="GO:0003677">
    <property type="term" value="F:DNA binding"/>
    <property type="evidence" value="ECO:0007669"/>
    <property type="project" value="UniProtKB-KW"/>
</dbReference>
<dbReference type="eggNOG" id="COG0827">
    <property type="taxonomic scope" value="Bacteria"/>
</dbReference>
<dbReference type="InterPro" id="IPR044946">
    <property type="entry name" value="Restrct_endonuc_typeI_TRD_sf"/>
</dbReference>
<dbReference type="PRINTS" id="PR00507">
    <property type="entry name" value="N12N6MTFRASE"/>
</dbReference>
<feature type="domain" description="Type I restriction modification DNA specificity" evidence="8">
    <location>
        <begin position="287"/>
        <end position="401"/>
    </location>
</feature>
<feature type="domain" description="DNA methylase adenine-specific" evidence="9">
    <location>
        <begin position="6"/>
        <end position="260"/>
    </location>
</feature>
<keyword evidence="3" id="KW-0489">Methyltransferase</keyword>
<dbReference type="Gene3D" id="3.40.50.150">
    <property type="entry name" value="Vaccinia Virus protein VP39"/>
    <property type="match status" value="1"/>
</dbReference>
<evidence type="ECO:0000313" key="10">
    <source>
        <dbReference type="EMBL" id="CCJ32680.1"/>
    </source>
</evidence>
<organism evidence="10 11">
    <name type="scientific">Caloramator australicus RC3</name>
    <dbReference type="NCBI Taxonomy" id="857293"/>
    <lineage>
        <taxon>Bacteria</taxon>
        <taxon>Bacillati</taxon>
        <taxon>Bacillota</taxon>
        <taxon>Clostridia</taxon>
        <taxon>Eubacteriales</taxon>
        <taxon>Clostridiaceae</taxon>
        <taxon>Caloramator</taxon>
    </lineage>
</organism>
<comment type="catalytic activity">
    <reaction evidence="7">
        <text>a 2'-deoxyadenosine in DNA + S-adenosyl-L-methionine = an N(6)-methyl-2'-deoxyadenosine in DNA + S-adenosyl-L-homocysteine + H(+)</text>
        <dbReference type="Rhea" id="RHEA:15197"/>
        <dbReference type="Rhea" id="RHEA-COMP:12418"/>
        <dbReference type="Rhea" id="RHEA-COMP:12419"/>
        <dbReference type="ChEBI" id="CHEBI:15378"/>
        <dbReference type="ChEBI" id="CHEBI:57856"/>
        <dbReference type="ChEBI" id="CHEBI:59789"/>
        <dbReference type="ChEBI" id="CHEBI:90615"/>
        <dbReference type="ChEBI" id="CHEBI:90616"/>
        <dbReference type="EC" id="2.1.1.72"/>
    </reaction>
</comment>
<keyword evidence="5" id="KW-0680">Restriction system</keyword>
<dbReference type="AlphaFoldDB" id="I7LFQ1"/>
<name>I7LFQ1_9CLOT</name>
<evidence type="ECO:0000313" key="11">
    <source>
        <dbReference type="Proteomes" id="UP000007652"/>
    </source>
</evidence>
<dbReference type="Proteomes" id="UP000007652">
    <property type="component" value="Unassembled WGS sequence"/>
</dbReference>
<dbReference type="InterPro" id="IPR000055">
    <property type="entry name" value="Restrct_endonuc_typeI_TRD"/>
</dbReference>
<dbReference type="EMBL" id="CAKP01000024">
    <property type="protein sequence ID" value="CCJ32680.1"/>
    <property type="molecule type" value="Genomic_DNA"/>
</dbReference>
<dbReference type="CDD" id="cd02440">
    <property type="entry name" value="AdoMet_MTases"/>
    <property type="match status" value="1"/>
</dbReference>
<comment type="caution">
    <text evidence="10">The sequence shown here is derived from an EMBL/GenBank/DDBJ whole genome shotgun (WGS) entry which is preliminary data.</text>
</comment>
<dbReference type="GO" id="GO:0032259">
    <property type="term" value="P:methylation"/>
    <property type="evidence" value="ECO:0007669"/>
    <property type="project" value="UniProtKB-KW"/>
</dbReference>
<evidence type="ECO:0000256" key="6">
    <source>
        <dbReference type="ARBA" id="ARBA00023125"/>
    </source>
</evidence>
<keyword evidence="6" id="KW-0238">DNA-binding</keyword>
<dbReference type="InterPro" id="IPR029063">
    <property type="entry name" value="SAM-dependent_MTases_sf"/>
</dbReference>
<dbReference type="Gene3D" id="3.90.220.20">
    <property type="entry name" value="DNA methylase specificity domains"/>
    <property type="match status" value="1"/>
</dbReference>
<dbReference type="GO" id="GO:0009307">
    <property type="term" value="P:DNA restriction-modification system"/>
    <property type="evidence" value="ECO:0007669"/>
    <property type="project" value="UniProtKB-KW"/>
</dbReference>
<evidence type="ECO:0000256" key="5">
    <source>
        <dbReference type="ARBA" id="ARBA00022747"/>
    </source>
</evidence>
<dbReference type="STRING" id="857293.CAAU_0596"/>
<dbReference type="SUPFAM" id="SSF53335">
    <property type="entry name" value="S-adenosyl-L-methionine-dependent methyltransferases"/>
    <property type="match status" value="1"/>
</dbReference>
<dbReference type="Pfam" id="PF02384">
    <property type="entry name" value="N6_Mtase"/>
    <property type="match status" value="1"/>
</dbReference>
<evidence type="ECO:0000259" key="8">
    <source>
        <dbReference type="Pfam" id="PF01420"/>
    </source>
</evidence>
<comment type="similarity">
    <text evidence="1">Belongs to the type-I restriction system S methylase family.</text>
</comment>
<dbReference type="InterPro" id="IPR002052">
    <property type="entry name" value="DNA_methylase_N6_adenine_CS"/>
</dbReference>
<dbReference type="PANTHER" id="PTHR33841">
    <property type="entry name" value="DNA METHYLTRANSFERASE YEEA-RELATED"/>
    <property type="match status" value="1"/>
</dbReference>
<evidence type="ECO:0000256" key="7">
    <source>
        <dbReference type="ARBA" id="ARBA00047942"/>
    </source>
</evidence>
<protein>
    <recommendedName>
        <fullName evidence="2">site-specific DNA-methyltransferase (adenine-specific)</fullName>
        <ecNumber evidence="2">2.1.1.72</ecNumber>
    </recommendedName>
</protein>
<keyword evidence="4" id="KW-0808">Transferase</keyword>
<dbReference type="InterPro" id="IPR050953">
    <property type="entry name" value="N4_N6_ade-DNA_methylase"/>
</dbReference>
<dbReference type="GO" id="GO:0009007">
    <property type="term" value="F:site-specific DNA-methyltransferase (adenine-specific) activity"/>
    <property type="evidence" value="ECO:0007669"/>
    <property type="project" value="UniProtKB-EC"/>
</dbReference>